<evidence type="ECO:0000256" key="3">
    <source>
        <dbReference type="ARBA" id="ARBA00023295"/>
    </source>
</evidence>
<evidence type="ECO:0000256" key="1">
    <source>
        <dbReference type="ARBA" id="ARBA00010838"/>
    </source>
</evidence>
<dbReference type="Pfam" id="PF00232">
    <property type="entry name" value="Glyco_hydro_1"/>
    <property type="match status" value="2"/>
</dbReference>
<dbReference type="GO" id="GO:0005829">
    <property type="term" value="C:cytosol"/>
    <property type="evidence" value="ECO:0007669"/>
    <property type="project" value="TreeGrafter"/>
</dbReference>
<dbReference type="EMBL" id="JADPRT010000018">
    <property type="protein sequence ID" value="MBF9072768.1"/>
    <property type="molecule type" value="Genomic_DNA"/>
</dbReference>
<proteinExistence type="inferred from homology"/>
<keyword evidence="3" id="KW-0326">Glycosidase</keyword>
<sequence>MFSSAPGVPLPHDFLFGATGPVRATDGGCRTAADGHHRWREDAGLLAELGFGGCRLGVDWARVETAPGRFSLSALDGYRRLVDAALDQGLRPLVVLQRHSIPTWFAERGGWSAPDAADLFARYAALATRAVGIGVRHVCTISGPDIAAALDARARPGPAAAQGRKDRLRPTDPRVADGLVRAHRRAVQAIKASGSHVQVGWSVAGEPQSSGPGPDCIADSGRDTRADVFLEAAHGDDWIGVQTPTRRPTGHARHAGTLGRALRRIADVVGDLPLFVTAHGIATDDDTLRVAYTAAGLDDVAKALAGGLDVRGYLHHSALDAHPRTPCHPASGLIAVDRWSHRRVPKPSAAWLGGIARSRRLPSSHHVHEPAVPTPRKPVD</sequence>
<dbReference type="GO" id="GO:0008422">
    <property type="term" value="F:beta-glucosidase activity"/>
    <property type="evidence" value="ECO:0007669"/>
    <property type="project" value="TreeGrafter"/>
</dbReference>
<dbReference type="Gene3D" id="3.20.20.80">
    <property type="entry name" value="Glycosidases"/>
    <property type="match status" value="2"/>
</dbReference>
<keyword evidence="6" id="KW-1185">Reference proteome</keyword>
<comment type="caution">
    <text evidence="5">The sequence shown here is derived from an EMBL/GenBank/DDBJ whole genome shotgun (WGS) entry which is preliminary data.</text>
</comment>
<dbReference type="SUPFAM" id="SSF51445">
    <property type="entry name" value="(Trans)glycosidases"/>
    <property type="match status" value="1"/>
</dbReference>
<keyword evidence="2" id="KW-0378">Hydrolase</keyword>
<organism evidence="5 6">
    <name type="scientific">Streptacidiphilus fuscans</name>
    <dbReference type="NCBI Taxonomy" id="2789292"/>
    <lineage>
        <taxon>Bacteria</taxon>
        <taxon>Bacillati</taxon>
        <taxon>Actinomycetota</taxon>
        <taxon>Actinomycetes</taxon>
        <taxon>Kitasatosporales</taxon>
        <taxon>Streptomycetaceae</taxon>
        <taxon>Streptacidiphilus</taxon>
    </lineage>
</organism>
<dbReference type="InterPro" id="IPR017853">
    <property type="entry name" value="GH"/>
</dbReference>
<reference evidence="5" key="1">
    <citation type="submission" date="2020-11" db="EMBL/GenBank/DDBJ databases">
        <title>Isolation and identification of active actinomycetes.</title>
        <authorList>
            <person name="Yu B."/>
        </authorList>
    </citation>
    <scope>NUCLEOTIDE SEQUENCE</scope>
    <source>
        <strain evidence="5">NEAU-YB345</strain>
    </source>
</reference>
<evidence type="ECO:0000313" key="6">
    <source>
        <dbReference type="Proteomes" id="UP000657385"/>
    </source>
</evidence>
<evidence type="ECO:0000256" key="4">
    <source>
        <dbReference type="RuleBase" id="RU003690"/>
    </source>
</evidence>
<dbReference type="GO" id="GO:0016052">
    <property type="term" value="P:carbohydrate catabolic process"/>
    <property type="evidence" value="ECO:0007669"/>
    <property type="project" value="TreeGrafter"/>
</dbReference>
<dbReference type="InterPro" id="IPR001360">
    <property type="entry name" value="Glyco_hydro_1"/>
</dbReference>
<dbReference type="RefSeq" id="WP_196197924.1">
    <property type="nucleotide sequence ID" value="NZ_JADPRT010000018.1"/>
</dbReference>
<name>A0A931FGM1_9ACTN</name>
<dbReference type="PANTHER" id="PTHR10353">
    <property type="entry name" value="GLYCOSYL HYDROLASE"/>
    <property type="match status" value="1"/>
</dbReference>
<dbReference type="Proteomes" id="UP000657385">
    <property type="component" value="Unassembled WGS sequence"/>
</dbReference>
<protein>
    <submittedName>
        <fullName evidence="5">Family 1 glycosylhydrolase</fullName>
    </submittedName>
</protein>
<comment type="similarity">
    <text evidence="1 4">Belongs to the glycosyl hydrolase 1 family.</text>
</comment>
<accession>A0A931FGM1</accession>
<gene>
    <name evidence="5" type="ORF">I2501_32610</name>
</gene>
<dbReference type="PANTHER" id="PTHR10353:SF36">
    <property type="entry name" value="LP05116P"/>
    <property type="match status" value="1"/>
</dbReference>
<dbReference type="AlphaFoldDB" id="A0A931FGM1"/>
<evidence type="ECO:0000313" key="5">
    <source>
        <dbReference type="EMBL" id="MBF9072768.1"/>
    </source>
</evidence>
<evidence type="ECO:0000256" key="2">
    <source>
        <dbReference type="ARBA" id="ARBA00022801"/>
    </source>
</evidence>